<name>N9XGC7_9CLOT</name>
<organism evidence="1 2">
    <name type="scientific">Clostridium thermobutyricum</name>
    <dbReference type="NCBI Taxonomy" id="29372"/>
    <lineage>
        <taxon>Bacteria</taxon>
        <taxon>Bacillati</taxon>
        <taxon>Bacillota</taxon>
        <taxon>Clostridia</taxon>
        <taxon>Eubacteriales</taxon>
        <taxon>Clostridiaceae</taxon>
        <taxon>Clostridium</taxon>
    </lineage>
</organism>
<dbReference type="Proteomes" id="UP000013097">
    <property type="component" value="Unassembled WGS sequence"/>
</dbReference>
<evidence type="ECO:0000313" key="1">
    <source>
        <dbReference type="EMBL" id="ENY98727.1"/>
    </source>
</evidence>
<dbReference type="AlphaFoldDB" id="N9XGC7"/>
<proteinExistence type="predicted"/>
<dbReference type="RefSeq" id="WP_002599725.1">
    <property type="nucleotide sequence ID" value="NZ_KB850960.1"/>
</dbReference>
<sequence>METNRLETIKNILFKLEKVESNDDLLNVENAIDSCLIVQNLKKSATVQKTN</sequence>
<reference evidence="1 2" key="1">
    <citation type="submission" date="2013-01" db="EMBL/GenBank/DDBJ databases">
        <title>The Genome Sequence of Clostridium colicanis 209318.</title>
        <authorList>
            <consortium name="The Broad Institute Genome Sequencing Platform"/>
            <person name="Earl A."/>
            <person name="Ward D."/>
            <person name="Feldgarden M."/>
            <person name="Gevers D."/>
            <person name="Courvalin P."/>
            <person name="Lambert T."/>
            <person name="Walker B."/>
            <person name="Young S.K."/>
            <person name="Zeng Q."/>
            <person name="Gargeya S."/>
            <person name="Fitzgerald M."/>
            <person name="Haas B."/>
            <person name="Abouelleil A."/>
            <person name="Alvarado L."/>
            <person name="Arachchi H.M."/>
            <person name="Berlin A.M."/>
            <person name="Chapman S.B."/>
            <person name="Dewar J."/>
            <person name="Goldberg J."/>
            <person name="Griggs A."/>
            <person name="Gujja S."/>
            <person name="Hansen M."/>
            <person name="Howarth C."/>
            <person name="Imamovic A."/>
            <person name="Larimer J."/>
            <person name="McCowan C."/>
            <person name="Murphy C."/>
            <person name="Neiman D."/>
            <person name="Pearson M."/>
            <person name="Priest M."/>
            <person name="Roberts A."/>
            <person name="Saif S."/>
            <person name="Shea T."/>
            <person name="Sisk P."/>
            <person name="Sykes S."/>
            <person name="Wortman J."/>
            <person name="Nusbaum C."/>
            <person name="Birren B."/>
        </authorList>
    </citation>
    <scope>NUCLEOTIDE SEQUENCE [LARGE SCALE GENOMIC DNA]</scope>
    <source>
        <strain evidence="1 2">209318</strain>
    </source>
</reference>
<comment type="caution">
    <text evidence="1">The sequence shown here is derived from an EMBL/GenBank/DDBJ whole genome shotgun (WGS) entry which is preliminary data.</text>
</comment>
<keyword evidence="2" id="KW-1185">Reference proteome</keyword>
<dbReference type="HOGENOM" id="CLU_3097349_0_0_9"/>
<dbReference type="EMBL" id="AGYT01000026">
    <property type="protein sequence ID" value="ENY98727.1"/>
    <property type="molecule type" value="Genomic_DNA"/>
</dbReference>
<evidence type="ECO:0000313" key="2">
    <source>
        <dbReference type="Proteomes" id="UP000013097"/>
    </source>
</evidence>
<gene>
    <name evidence="1" type="ORF">HMPREF1092_03285</name>
</gene>
<protein>
    <submittedName>
        <fullName evidence="1">Uncharacterized protein</fullName>
    </submittedName>
</protein>
<accession>N9XGC7</accession>
<dbReference type="PATRIC" id="fig|999411.4.peg.3199"/>